<gene>
    <name evidence="1" type="ORF">NEPTK9_000447</name>
</gene>
<dbReference type="Gene3D" id="2.60.120.620">
    <property type="entry name" value="q2cbj1_9rhob like domain"/>
    <property type="match status" value="1"/>
</dbReference>
<comment type="caution">
    <text evidence="1">The sequence shown here is derived from an EMBL/GenBank/DDBJ whole genome shotgun (WGS) entry which is preliminary data.</text>
</comment>
<reference evidence="1 2" key="1">
    <citation type="submission" date="2020-01" db="EMBL/GenBank/DDBJ databases">
        <title>Draft genome sequence of Cand. Neptunochlamydia vexilliferae K9.</title>
        <authorList>
            <person name="Schulz F."/>
            <person name="Koestlbacher S."/>
            <person name="Wascher F."/>
            <person name="Pizzetti I."/>
            <person name="Horn M."/>
        </authorList>
    </citation>
    <scope>NUCLEOTIDE SEQUENCE [LARGE SCALE GENOMIC DNA]</scope>
    <source>
        <strain evidence="1 2">K9</strain>
    </source>
</reference>
<name>A0ABS0AXU2_9BACT</name>
<proteinExistence type="predicted"/>
<accession>A0ABS0AXU2</accession>
<protein>
    <submittedName>
        <fullName evidence="1">Uncharacterized protein</fullName>
    </submittedName>
</protein>
<evidence type="ECO:0000313" key="2">
    <source>
        <dbReference type="Proteomes" id="UP001194714"/>
    </source>
</evidence>
<organism evidence="1 2">
    <name type="scientific">Candidatus Neptunichlamydia vexilliferae</name>
    <dbReference type="NCBI Taxonomy" id="1651774"/>
    <lineage>
        <taxon>Bacteria</taxon>
        <taxon>Pseudomonadati</taxon>
        <taxon>Chlamydiota</taxon>
        <taxon>Chlamydiia</taxon>
        <taxon>Parachlamydiales</taxon>
        <taxon>Simkaniaceae</taxon>
        <taxon>Candidatus Neptunichlamydia</taxon>
    </lineage>
</organism>
<dbReference type="Proteomes" id="UP001194714">
    <property type="component" value="Unassembled WGS sequence"/>
</dbReference>
<keyword evidence="2" id="KW-1185">Reference proteome</keyword>
<sequence>MRFGLTKEHHDFFHRHHHIEFEGLLSEEDVKRLYSDTEKRDRWRTNPEIKKIVLRSTLAEVASNLCKVSPLRIGFDQTILNSGEEERFLPLNEKSSIQKVACGLILDQNGSGTFFSPEFSFPLTHPALLIVYVEEKAQYIHEEKDPYNHALKKLGYGFGDRIRSDTHPIVFRG</sequence>
<evidence type="ECO:0000313" key="1">
    <source>
        <dbReference type="EMBL" id="MBF5058947.1"/>
    </source>
</evidence>
<dbReference type="EMBL" id="JAAEJV010000007">
    <property type="protein sequence ID" value="MBF5058947.1"/>
    <property type="molecule type" value="Genomic_DNA"/>
</dbReference>
<dbReference type="RefSeq" id="WP_194847245.1">
    <property type="nucleotide sequence ID" value="NZ_JAAEJV010000007.1"/>
</dbReference>